<name>A0A2Z5E1C1_9ADEN</name>
<dbReference type="KEGG" id="vg:80528108"/>
<dbReference type="Proteomes" id="UP000319520">
    <property type="component" value="Segment"/>
</dbReference>
<accession>A0A2Z5E1C1</accession>
<protein>
    <submittedName>
        <fullName evidence="1">Uncharacterized protein</fullName>
    </submittedName>
</protein>
<organism evidence="1 2">
    <name type="scientific">Psittacine adenovirus 1</name>
    <dbReference type="NCBI Taxonomy" id="318592"/>
    <lineage>
        <taxon>Viruses</taxon>
        <taxon>Varidnaviria</taxon>
        <taxon>Bamfordvirae</taxon>
        <taxon>Preplasmiviricota</taxon>
        <taxon>Polisuviricotina</taxon>
        <taxon>Pharingeaviricetes</taxon>
        <taxon>Rowavirales</taxon>
        <taxon>Adenoviridae</taxon>
        <taxon>Aviadenovirus</taxon>
        <taxon>Aviadenovirus senegalense</taxon>
        <taxon>Psittacine aviadenovirus C</taxon>
    </lineage>
</organism>
<dbReference type="RefSeq" id="YP_010790699.1">
    <property type="nucleotide sequence ID" value="NC_075452.1"/>
</dbReference>
<evidence type="ECO:0000313" key="2">
    <source>
        <dbReference type="Proteomes" id="UP000319520"/>
    </source>
</evidence>
<dbReference type="GeneID" id="80528108"/>
<reference evidence="1 2" key="1">
    <citation type="submission" date="2018-07" db="EMBL/GenBank/DDBJ databases">
        <title>Complete genome sequence of a Psittacine Adenovirus-1 identified from a Poicephalus senegalus in Italy.</title>
        <authorList>
            <person name="Milani A."/>
            <person name="Zamperin G."/>
            <person name="Fusaro A."/>
            <person name="Monne I."/>
        </authorList>
    </citation>
    <scope>NUCLEOTIDE SEQUENCE [LARGE SCALE GENOMIC DNA]</scope>
    <source>
        <strain evidence="1">18VIR149_ITA_2018</strain>
    </source>
</reference>
<dbReference type="EMBL" id="MH580295">
    <property type="protein sequence ID" value="AXB73030.1"/>
    <property type="molecule type" value="Genomic_DNA"/>
</dbReference>
<keyword evidence="2" id="KW-1185">Reference proteome</keyword>
<proteinExistence type="predicted"/>
<sequence>MQAGLPIDEEMEDELERIILEGEARGVGAEMLEFHPVQLMCLETHDIELRRCLCHKYDLQDPGMNVHTTVMSFLSARFRAALGGDPSIPGVYFVRSWCCSMFYRFCPLFLDRRVCEGARYVEGMLIHVKDTDVSAFLRIIAQLCEVGVIPCHFLRRVDGDSKPGTLILYSTTWMGDCVNMLCDWQASRARELFNVQ</sequence>
<evidence type="ECO:0000313" key="1">
    <source>
        <dbReference type="EMBL" id="AXB73030.1"/>
    </source>
</evidence>